<proteinExistence type="predicted"/>
<dbReference type="EMBL" id="UFRQ01000003">
    <property type="protein sequence ID" value="SUT93180.1"/>
    <property type="molecule type" value="Genomic_DNA"/>
</dbReference>
<protein>
    <submittedName>
        <fullName evidence="1">Putative phage minor tail protein</fullName>
    </submittedName>
</protein>
<evidence type="ECO:0000313" key="1">
    <source>
        <dbReference type="EMBL" id="SUT93180.1"/>
    </source>
</evidence>
<gene>
    <name evidence="1" type="ORF">NCTC10801_01914</name>
</gene>
<dbReference type="OrthoDB" id="8607203at2"/>
<dbReference type="AlphaFoldDB" id="A0A380TX13"/>
<accession>A0A380TX13</accession>
<sequence>METFNFNPDWGMQLNKKPEVFQVGFGDGYEQVSPKGLNHILRVYDVSFSGPTSRIKQIDDFLNKQGGVKAFLWTPHDSTQGKFRCDEWKTNQQQGFWTLSAQFREVIL</sequence>
<dbReference type="Proteomes" id="UP000254649">
    <property type="component" value="Unassembled WGS sequence"/>
</dbReference>
<dbReference type="InterPro" id="IPR010265">
    <property type="entry name" value="Phage_lambda_TipM"/>
</dbReference>
<reference evidence="1 2" key="1">
    <citation type="submission" date="2018-06" db="EMBL/GenBank/DDBJ databases">
        <authorList>
            <consortium name="Pathogen Informatics"/>
            <person name="Doyle S."/>
        </authorList>
    </citation>
    <scope>NUCLEOTIDE SEQUENCE [LARGE SCALE GENOMIC DNA]</scope>
    <source>
        <strain evidence="1 2">NCTC10801</strain>
    </source>
</reference>
<evidence type="ECO:0000313" key="2">
    <source>
        <dbReference type="Proteomes" id="UP000254649"/>
    </source>
</evidence>
<name>A0A380TX13_9PAST</name>
<organism evidence="1 2">
    <name type="scientific">[Actinobacillus] rossii</name>
    <dbReference type="NCBI Taxonomy" id="123820"/>
    <lineage>
        <taxon>Bacteria</taxon>
        <taxon>Pseudomonadati</taxon>
        <taxon>Pseudomonadota</taxon>
        <taxon>Gammaproteobacteria</taxon>
        <taxon>Pasteurellales</taxon>
        <taxon>Pasteurellaceae</taxon>
    </lineage>
</organism>
<dbReference type="Pfam" id="PF05939">
    <property type="entry name" value="Phage_min_tail"/>
    <property type="match status" value="1"/>
</dbReference>
<keyword evidence="2" id="KW-1185">Reference proteome</keyword>